<dbReference type="InterPro" id="IPR030390">
    <property type="entry name" value="MeTrfase_TrmA_AS"/>
</dbReference>
<dbReference type="Pfam" id="PF05958">
    <property type="entry name" value="tRNA_U5-meth_tr"/>
    <property type="match status" value="1"/>
</dbReference>
<dbReference type="PANTHER" id="PTHR11061">
    <property type="entry name" value="RNA M5U METHYLTRANSFERASE"/>
    <property type="match status" value="1"/>
</dbReference>
<dbReference type="PANTHER" id="PTHR11061:SF30">
    <property type="entry name" value="TRNA (URACIL(54)-C(5))-METHYLTRANSFERASE"/>
    <property type="match status" value="1"/>
</dbReference>
<dbReference type="Gene3D" id="2.40.50.140">
    <property type="entry name" value="Nucleic acid-binding proteins"/>
    <property type="match status" value="1"/>
</dbReference>
<dbReference type="InterPro" id="IPR029063">
    <property type="entry name" value="SAM-dependent_MTases_sf"/>
</dbReference>
<protein>
    <submittedName>
        <fullName evidence="7">23S rRNA (Uracil1939-C5)-methyltransferase</fullName>
    </submittedName>
</protein>
<dbReference type="Gene3D" id="2.40.50.1070">
    <property type="match status" value="1"/>
</dbReference>
<feature type="binding site" evidence="4">
    <location>
        <position position="282"/>
    </location>
    <ligand>
        <name>S-adenosyl-L-methionine</name>
        <dbReference type="ChEBI" id="CHEBI:59789"/>
    </ligand>
</feature>
<dbReference type="NCBIfam" id="TIGR00479">
    <property type="entry name" value="rumA"/>
    <property type="match status" value="1"/>
</dbReference>
<evidence type="ECO:0000313" key="7">
    <source>
        <dbReference type="EMBL" id="TDT71562.1"/>
    </source>
</evidence>
<dbReference type="Gene3D" id="3.40.50.150">
    <property type="entry name" value="Vaccinia Virus protein VP39"/>
    <property type="match status" value="1"/>
</dbReference>
<organism evidence="7 8">
    <name type="scientific">Hypnocyclicus thermotrophus</name>
    <dbReference type="NCBI Taxonomy" id="1627895"/>
    <lineage>
        <taxon>Bacteria</taxon>
        <taxon>Fusobacteriati</taxon>
        <taxon>Fusobacteriota</taxon>
        <taxon>Fusobacteriia</taxon>
        <taxon>Fusobacteriales</taxon>
        <taxon>Fusobacteriaceae</taxon>
        <taxon>Hypnocyclicus</taxon>
    </lineage>
</organism>
<dbReference type="FunFam" id="3.40.50.150:FF:000009">
    <property type="entry name" value="23S rRNA (Uracil(1939)-C(5))-methyltransferase RlmD"/>
    <property type="match status" value="1"/>
</dbReference>
<dbReference type="Proteomes" id="UP000294678">
    <property type="component" value="Unassembled WGS sequence"/>
</dbReference>
<feature type="binding site" evidence="4">
    <location>
        <position position="380"/>
    </location>
    <ligand>
        <name>S-adenosyl-L-methionine</name>
        <dbReference type="ChEBI" id="CHEBI:59789"/>
    </ligand>
</feature>
<evidence type="ECO:0000256" key="2">
    <source>
        <dbReference type="ARBA" id="ARBA00022679"/>
    </source>
</evidence>
<accession>A0AA46I6D7</accession>
<dbReference type="AlphaFoldDB" id="A0AA46I6D7"/>
<evidence type="ECO:0000256" key="4">
    <source>
        <dbReference type="PROSITE-ProRule" id="PRU01024"/>
    </source>
</evidence>
<dbReference type="GO" id="GO:0070475">
    <property type="term" value="P:rRNA base methylation"/>
    <property type="evidence" value="ECO:0007669"/>
    <property type="project" value="TreeGrafter"/>
</dbReference>
<evidence type="ECO:0000256" key="1">
    <source>
        <dbReference type="ARBA" id="ARBA00022603"/>
    </source>
</evidence>
<dbReference type="PROSITE" id="PS51687">
    <property type="entry name" value="SAM_MT_RNA_M5U"/>
    <property type="match status" value="1"/>
</dbReference>
<feature type="active site" evidence="5">
    <location>
        <position position="407"/>
    </location>
</feature>
<comment type="similarity">
    <text evidence="4">Belongs to the class I-like SAM-binding methyltransferase superfamily. RNA M5U methyltransferase family.</text>
</comment>
<dbReference type="InterPro" id="IPR010280">
    <property type="entry name" value="U5_MeTrfase_fam"/>
</dbReference>
<feature type="active site" description="Nucleophile" evidence="4">
    <location>
        <position position="407"/>
    </location>
</feature>
<dbReference type="PROSITE" id="PS50926">
    <property type="entry name" value="TRAM"/>
    <property type="match status" value="1"/>
</dbReference>
<keyword evidence="2 4" id="KW-0808">Transferase</keyword>
<evidence type="ECO:0000313" key="8">
    <source>
        <dbReference type="Proteomes" id="UP000294678"/>
    </source>
</evidence>
<keyword evidence="1 4" id="KW-0489">Methyltransferase</keyword>
<dbReference type="InterPro" id="IPR012340">
    <property type="entry name" value="NA-bd_OB-fold"/>
</dbReference>
<feature type="domain" description="TRAM" evidence="6">
    <location>
        <begin position="1"/>
        <end position="59"/>
    </location>
</feature>
<evidence type="ECO:0000259" key="6">
    <source>
        <dbReference type="PROSITE" id="PS50926"/>
    </source>
</evidence>
<comment type="caution">
    <text evidence="7">The sequence shown here is derived from an EMBL/GenBank/DDBJ whole genome shotgun (WGS) entry which is preliminary data.</text>
</comment>
<feature type="binding site" evidence="4">
    <location>
        <position position="311"/>
    </location>
    <ligand>
        <name>S-adenosyl-L-methionine</name>
        <dbReference type="ChEBI" id="CHEBI:59789"/>
    </ligand>
</feature>
<dbReference type="InterPro" id="IPR030391">
    <property type="entry name" value="MeTrfase_TrmA_CS"/>
</dbReference>
<dbReference type="SUPFAM" id="SSF50249">
    <property type="entry name" value="Nucleic acid-binding proteins"/>
    <property type="match status" value="1"/>
</dbReference>
<keyword evidence="3 4" id="KW-0949">S-adenosyl-L-methionine</keyword>
<dbReference type="GO" id="GO:0070041">
    <property type="term" value="F:rRNA (uridine-C5-)-methyltransferase activity"/>
    <property type="evidence" value="ECO:0007669"/>
    <property type="project" value="TreeGrafter"/>
</dbReference>
<dbReference type="CDD" id="cd02440">
    <property type="entry name" value="AdoMet_MTases"/>
    <property type="match status" value="1"/>
</dbReference>
<dbReference type="FunFam" id="2.40.50.1070:FF:000003">
    <property type="entry name" value="23S rRNA (Uracil-5-)-methyltransferase RumA"/>
    <property type="match status" value="1"/>
</dbReference>
<dbReference type="SUPFAM" id="SSF53335">
    <property type="entry name" value="S-adenosyl-L-methionine-dependent methyltransferases"/>
    <property type="match status" value="1"/>
</dbReference>
<evidence type="ECO:0000256" key="3">
    <source>
        <dbReference type="ARBA" id="ARBA00022691"/>
    </source>
</evidence>
<keyword evidence="8" id="KW-1185">Reference proteome</keyword>
<feature type="binding site" evidence="4">
    <location>
        <position position="332"/>
    </location>
    <ligand>
        <name>S-adenosyl-L-methionine</name>
        <dbReference type="ChEBI" id="CHEBI:59789"/>
    </ligand>
</feature>
<evidence type="ECO:0000256" key="5">
    <source>
        <dbReference type="PROSITE-ProRule" id="PRU10015"/>
    </source>
</evidence>
<dbReference type="PROSITE" id="PS01231">
    <property type="entry name" value="TRMA_2"/>
    <property type="match status" value="1"/>
</dbReference>
<reference evidence="7 8" key="1">
    <citation type="submission" date="2019-03" db="EMBL/GenBank/DDBJ databases">
        <title>Genomic Encyclopedia of Type Strains, Phase IV (KMG-IV): sequencing the most valuable type-strain genomes for metagenomic binning, comparative biology and taxonomic classification.</title>
        <authorList>
            <person name="Goeker M."/>
        </authorList>
    </citation>
    <scope>NUCLEOTIDE SEQUENCE [LARGE SCALE GENOMIC DNA]</scope>
    <source>
        <strain evidence="7 8">DSM 100055</strain>
    </source>
</reference>
<gene>
    <name evidence="7" type="ORF">EV215_0940</name>
</gene>
<dbReference type="EMBL" id="SOBG01000003">
    <property type="protein sequence ID" value="TDT71562.1"/>
    <property type="molecule type" value="Genomic_DNA"/>
</dbReference>
<dbReference type="RefSeq" id="WP_134112823.1">
    <property type="nucleotide sequence ID" value="NZ_SOBG01000003.1"/>
</dbReference>
<sequence length="450" mass="51639">MLKIGDLIEVSIDKIVFGGEGLGYYNDIAIFVPMSVPGDKLKVEIISNKKTYARGLIKKVIKPSIDRVSSEKISFEDYHGCDFAMINYEKQIEYKKEMVKEVFSRIAKIDNIQFDKVLLANTIFNYRNKVIEQIGYRNGKVISGFYKRRSHEIFEVKDNYLQPKEINKIFTYLKNRFSEKKLTIYDERKHKGMLRNLMARVNSNGEIMLVVIIKGNIIKELKKILKDTYNKYKNVISIYISINNNKTNFALGNKNILLYGEETIKENLFDINFNISPTSFFQINIEQTKKLYELAISYFNNINNKNIVDAYSGTGTIGMILSKQAKKIFSIELAESSSKDAEKTAKENNISNITFINDTVENGLTKLLNSDEKIDSIIFDPPRKGIDKNSLQEVIDKNINELVYISCNPSTLARDIGILVENGYKLMNLSIVDMFPQTSHVETVVLMSRV</sequence>
<dbReference type="PROSITE" id="PS01230">
    <property type="entry name" value="TRMA_1"/>
    <property type="match status" value="1"/>
</dbReference>
<dbReference type="InterPro" id="IPR002792">
    <property type="entry name" value="TRAM_dom"/>
</dbReference>
<name>A0AA46I6D7_9FUSO</name>
<proteinExistence type="inferred from homology"/>
<dbReference type="Pfam" id="PF01938">
    <property type="entry name" value="TRAM"/>
    <property type="match status" value="1"/>
</dbReference>